<feature type="transmembrane region" description="Helical" evidence="2">
    <location>
        <begin position="737"/>
        <end position="758"/>
    </location>
</feature>
<keyword evidence="2" id="KW-0472">Membrane</keyword>
<feature type="chain" id="PRO_5046754435" evidence="3">
    <location>
        <begin position="31"/>
        <end position="768"/>
    </location>
</feature>
<sequence>MRILRRPRAWAAVLVAGALLAGLASLPAWHGASATPQPEAPADTPEGEETVSGLELVVAPEAPVLTEADTEAKFAVLLRNTSEATAPEGSIELALGERFTGQSASEAAAAGDSGEAESAEATAAPRTVIATSQIDAVRPGSEQRITVSVALKDISLFTAAAHGVYPLYATYAASDSSVANSLTAFAPVVWEGPEPTASVPVGVIVPLTLPASVQSMPSRAQLGEALPRLDALVDYAVTSHGVLAIDPRIIVAIRGYGTEAPRGAPELLARLESTGIPSFLLQFGDADPAAQAALEFESLLQPVGFEFITRFGAWEATEPEPTEGDGAATGDAAAGKAAGAPAGTEAGAAAATSATASTAAASTDSGGSTDTNPGTGGDTDAEPTDSAEPADPEPGEADPEQPAAAPTDAALSAWPHGLAGGWPAPGQADHRTIALLRGAGVDLTVLSSTNVRLTGGPRASLGDGSALVTDSELDAAVRLALTGASETDRALGEAQAAARLALAANAGVTGLVIGVDRAGAAEHDHPERVLSQLTAPRWVDAVAHTALPEGSAQLQPGSSSEERTELLRTAMLNEPAVREVRALLEQPEYLDSYQRMRLLTLFGTRLAAPDEDFAAAAKQFAKRDQELRDGVRLVDTKRAQLVGGSTRIPIQLRNSLPFDAKVTLEVAPTSAALNLPERSFTNIELPEDSSERVLVPANSRVSSGESALLLTVSSSDGEFTAATGRLDVSISTTVETVAIALLGSAAALLFGFGIWRSVRRRRALSPRE</sequence>
<protein>
    <submittedName>
        <fullName evidence="4">DUF6049 family protein</fullName>
    </submittedName>
</protein>
<keyword evidence="2" id="KW-1133">Transmembrane helix</keyword>
<feature type="region of interest" description="Disordered" evidence="1">
    <location>
        <begin position="104"/>
        <end position="124"/>
    </location>
</feature>
<organism evidence="4 5">
    <name type="scientific">Leucobacter albus</name>
    <dbReference type="NCBI Taxonomy" id="272210"/>
    <lineage>
        <taxon>Bacteria</taxon>
        <taxon>Bacillati</taxon>
        <taxon>Actinomycetota</taxon>
        <taxon>Actinomycetes</taxon>
        <taxon>Micrococcales</taxon>
        <taxon>Microbacteriaceae</taxon>
        <taxon>Leucobacter</taxon>
    </lineage>
</organism>
<feature type="region of interest" description="Disordered" evidence="1">
    <location>
        <begin position="31"/>
        <end position="50"/>
    </location>
</feature>
<evidence type="ECO:0000313" key="4">
    <source>
        <dbReference type="EMBL" id="MFD1203334.1"/>
    </source>
</evidence>
<dbReference type="Pfam" id="PF19516">
    <property type="entry name" value="DUF6049"/>
    <property type="match status" value="1"/>
</dbReference>
<evidence type="ECO:0000256" key="2">
    <source>
        <dbReference type="SAM" id="Phobius"/>
    </source>
</evidence>
<evidence type="ECO:0000256" key="1">
    <source>
        <dbReference type="SAM" id="MobiDB-lite"/>
    </source>
</evidence>
<feature type="compositionally biased region" description="Low complexity" evidence="1">
    <location>
        <begin position="358"/>
        <end position="373"/>
    </location>
</feature>
<feature type="region of interest" description="Disordered" evidence="1">
    <location>
        <begin position="358"/>
        <end position="407"/>
    </location>
</feature>
<keyword evidence="2" id="KW-0812">Transmembrane</keyword>
<dbReference type="EMBL" id="JBHTLY010000011">
    <property type="protein sequence ID" value="MFD1203334.1"/>
    <property type="molecule type" value="Genomic_DNA"/>
</dbReference>
<comment type="caution">
    <text evidence="4">The sequence shown here is derived from an EMBL/GenBank/DDBJ whole genome shotgun (WGS) entry which is preliminary data.</text>
</comment>
<feature type="compositionally biased region" description="Acidic residues" evidence="1">
    <location>
        <begin position="379"/>
        <end position="399"/>
    </location>
</feature>
<feature type="region of interest" description="Disordered" evidence="1">
    <location>
        <begin position="317"/>
        <end position="340"/>
    </location>
</feature>
<evidence type="ECO:0000256" key="3">
    <source>
        <dbReference type="SAM" id="SignalP"/>
    </source>
</evidence>
<feature type="compositionally biased region" description="Low complexity" evidence="1">
    <location>
        <begin position="104"/>
        <end position="113"/>
    </location>
</feature>
<keyword evidence="5" id="KW-1185">Reference proteome</keyword>
<reference evidence="5" key="1">
    <citation type="journal article" date="2019" name="Int. J. Syst. Evol. Microbiol.">
        <title>The Global Catalogue of Microorganisms (GCM) 10K type strain sequencing project: providing services to taxonomists for standard genome sequencing and annotation.</title>
        <authorList>
            <consortium name="The Broad Institute Genomics Platform"/>
            <consortium name="The Broad Institute Genome Sequencing Center for Infectious Disease"/>
            <person name="Wu L."/>
            <person name="Ma J."/>
        </authorList>
    </citation>
    <scope>NUCLEOTIDE SEQUENCE [LARGE SCALE GENOMIC DNA]</scope>
    <source>
        <strain evidence="5">CCUG 50213</strain>
    </source>
</reference>
<evidence type="ECO:0000313" key="5">
    <source>
        <dbReference type="Proteomes" id="UP001597181"/>
    </source>
</evidence>
<feature type="signal peptide" evidence="3">
    <location>
        <begin position="1"/>
        <end position="30"/>
    </location>
</feature>
<name>A0ABW3TSZ8_9MICO</name>
<keyword evidence="3" id="KW-0732">Signal</keyword>
<dbReference type="Proteomes" id="UP001597181">
    <property type="component" value="Unassembled WGS sequence"/>
</dbReference>
<dbReference type="InterPro" id="IPR046112">
    <property type="entry name" value="DUF6049"/>
</dbReference>
<gene>
    <name evidence="4" type="ORF">ACFQ3U_15665</name>
</gene>
<feature type="compositionally biased region" description="Low complexity" evidence="1">
    <location>
        <begin position="324"/>
        <end position="340"/>
    </location>
</feature>
<proteinExistence type="predicted"/>
<dbReference type="RefSeq" id="WP_343960383.1">
    <property type="nucleotide sequence ID" value="NZ_BAAAKZ010000007.1"/>
</dbReference>
<accession>A0ABW3TSZ8</accession>